<name>A0A3B0YTL0_9ZZZZ</name>
<evidence type="ECO:0000313" key="1">
    <source>
        <dbReference type="EMBL" id="VAW79970.1"/>
    </source>
</evidence>
<proteinExistence type="predicted"/>
<dbReference type="AlphaFoldDB" id="A0A3B0YTL0"/>
<gene>
    <name evidence="1" type="ORF">MNBD_GAMMA13-2058</name>
</gene>
<accession>A0A3B0YTL0</accession>
<protein>
    <submittedName>
        <fullName evidence="1">Uncharacterized protein</fullName>
    </submittedName>
</protein>
<reference evidence="1" key="1">
    <citation type="submission" date="2018-06" db="EMBL/GenBank/DDBJ databases">
        <authorList>
            <person name="Zhirakovskaya E."/>
        </authorList>
    </citation>
    <scope>NUCLEOTIDE SEQUENCE</scope>
</reference>
<organism evidence="1">
    <name type="scientific">hydrothermal vent metagenome</name>
    <dbReference type="NCBI Taxonomy" id="652676"/>
    <lineage>
        <taxon>unclassified sequences</taxon>
        <taxon>metagenomes</taxon>
        <taxon>ecological metagenomes</taxon>
    </lineage>
</organism>
<sequence>MAERRQAVRDENEITYTSSAGYLLIVFILKTGV</sequence>
<dbReference type="EMBL" id="UOFK01000207">
    <property type="protein sequence ID" value="VAW79970.1"/>
    <property type="molecule type" value="Genomic_DNA"/>
</dbReference>